<proteinExistence type="predicted"/>
<protein>
    <submittedName>
        <fullName evidence="2">Uncharacterized protein</fullName>
    </submittedName>
</protein>
<evidence type="ECO:0000313" key="3">
    <source>
        <dbReference type="Proteomes" id="UP000749293"/>
    </source>
</evidence>
<name>A0A9P5D2X5_9HYPO</name>
<sequence>MACAMTTHAHTAHSLPRASAFQKMTWPSHAAASRSVTAHAVPTLSTRTTPTAPASPLAATPTGKAGPDRRLRFFRMLVPAAAVRFDPRSGHWTQAYRKAQQEELYASTPTGGARGSI</sequence>
<evidence type="ECO:0000313" key="2">
    <source>
        <dbReference type="EMBL" id="KAF4119929.1"/>
    </source>
</evidence>
<dbReference type="RefSeq" id="XP_035318581.1">
    <property type="nucleotide sequence ID" value="XM_035465593.1"/>
</dbReference>
<dbReference type="GeneID" id="55969845"/>
<dbReference type="EMBL" id="JAANYQ010000020">
    <property type="protein sequence ID" value="KAF4119929.1"/>
    <property type="molecule type" value="Genomic_DNA"/>
</dbReference>
<keyword evidence="3" id="KW-1185">Reference proteome</keyword>
<feature type="compositionally biased region" description="Low complexity" evidence="1">
    <location>
        <begin position="1"/>
        <end position="13"/>
    </location>
</feature>
<comment type="caution">
    <text evidence="2">The sequence shown here is derived from an EMBL/GenBank/DDBJ whole genome shotgun (WGS) entry which is preliminary data.</text>
</comment>
<dbReference type="AlphaFoldDB" id="A0A9P5D2X5"/>
<gene>
    <name evidence="2" type="ORF">GMORB2_3617</name>
</gene>
<dbReference type="Proteomes" id="UP000749293">
    <property type="component" value="Unassembled WGS sequence"/>
</dbReference>
<feature type="region of interest" description="Disordered" evidence="1">
    <location>
        <begin position="1"/>
        <end position="67"/>
    </location>
</feature>
<evidence type="ECO:0000256" key="1">
    <source>
        <dbReference type="SAM" id="MobiDB-lite"/>
    </source>
</evidence>
<feature type="compositionally biased region" description="Low complexity" evidence="1">
    <location>
        <begin position="40"/>
        <end position="62"/>
    </location>
</feature>
<reference evidence="2" key="1">
    <citation type="submission" date="2020-03" db="EMBL/GenBank/DDBJ databases">
        <title>Site-based positive gene gene selection in Geosmithia morbida across the United States reveals a broad range of putative effectors and factors for local host and environmental adapation.</title>
        <authorList>
            <person name="Onufrak A."/>
            <person name="Murdoch R.W."/>
            <person name="Gazis R."/>
            <person name="Huff M."/>
            <person name="Staton M."/>
            <person name="Klingeman W."/>
            <person name="Hadziabdic D."/>
        </authorList>
    </citation>
    <scope>NUCLEOTIDE SEQUENCE</scope>
    <source>
        <strain evidence="2">1262</strain>
    </source>
</reference>
<accession>A0A9P5D2X5</accession>
<organism evidence="2 3">
    <name type="scientific">Geosmithia morbida</name>
    <dbReference type="NCBI Taxonomy" id="1094350"/>
    <lineage>
        <taxon>Eukaryota</taxon>
        <taxon>Fungi</taxon>
        <taxon>Dikarya</taxon>
        <taxon>Ascomycota</taxon>
        <taxon>Pezizomycotina</taxon>
        <taxon>Sordariomycetes</taxon>
        <taxon>Hypocreomycetidae</taxon>
        <taxon>Hypocreales</taxon>
        <taxon>Bionectriaceae</taxon>
        <taxon>Geosmithia</taxon>
    </lineage>
</organism>